<protein>
    <submittedName>
        <fullName evidence="3">Acetyltransferase, GNAT family</fullName>
    </submittedName>
</protein>
<dbReference type="KEGG" id="samy:DB32_008405"/>
<dbReference type="Pfam" id="PF00583">
    <property type="entry name" value="Acetyltransf_1"/>
    <property type="match status" value="1"/>
</dbReference>
<dbReference type="Gene3D" id="3.40.630.30">
    <property type="match status" value="1"/>
</dbReference>
<dbReference type="PANTHER" id="PTHR13947">
    <property type="entry name" value="GNAT FAMILY N-ACETYLTRANSFERASE"/>
    <property type="match status" value="1"/>
</dbReference>
<evidence type="ECO:0000259" key="2">
    <source>
        <dbReference type="PROSITE" id="PS51186"/>
    </source>
</evidence>
<dbReference type="InterPro" id="IPR050769">
    <property type="entry name" value="NAT_camello-type"/>
</dbReference>
<dbReference type="STRING" id="927083.DB32_008405"/>
<gene>
    <name evidence="3" type="ORF">DB32_008405</name>
</gene>
<evidence type="ECO:0000313" key="3">
    <source>
        <dbReference type="EMBL" id="AKF11256.1"/>
    </source>
</evidence>
<dbReference type="CDD" id="cd04301">
    <property type="entry name" value="NAT_SF"/>
    <property type="match status" value="1"/>
</dbReference>
<dbReference type="EMBL" id="CP011125">
    <property type="protein sequence ID" value="AKF11256.1"/>
    <property type="molecule type" value="Genomic_DNA"/>
</dbReference>
<dbReference type="SUPFAM" id="SSF55729">
    <property type="entry name" value="Acyl-CoA N-acyltransferases (Nat)"/>
    <property type="match status" value="1"/>
</dbReference>
<organism evidence="3 4">
    <name type="scientific">Sandaracinus amylolyticus</name>
    <dbReference type="NCBI Taxonomy" id="927083"/>
    <lineage>
        <taxon>Bacteria</taxon>
        <taxon>Pseudomonadati</taxon>
        <taxon>Myxococcota</taxon>
        <taxon>Polyangia</taxon>
        <taxon>Polyangiales</taxon>
        <taxon>Sandaracinaceae</taxon>
        <taxon>Sandaracinus</taxon>
    </lineage>
</organism>
<dbReference type="AlphaFoldDB" id="A0A0F6WA11"/>
<keyword evidence="4" id="KW-1185">Reference proteome</keyword>
<dbReference type="OrthoDB" id="3389160at2"/>
<accession>A0A0F6WA11</accession>
<feature type="domain" description="N-acetyltransferase" evidence="2">
    <location>
        <begin position="1"/>
        <end position="156"/>
    </location>
</feature>
<evidence type="ECO:0000256" key="1">
    <source>
        <dbReference type="ARBA" id="ARBA00022679"/>
    </source>
</evidence>
<dbReference type="InterPro" id="IPR000182">
    <property type="entry name" value="GNAT_dom"/>
</dbReference>
<sequence>MIVPFEPAHAQGVIALVVPIQRDEFSVPITAEEQPDLLDPVRFFRRGAGDFWVALERDRVIGTVGLLDVEGLGVLRKMFVAKEHRGSGLAARLLEVAIERAVEERLESIVLGTVDVLKGAHRFYEKHGFTRIDERDLPARFPRVAVDTVFYERRLG</sequence>
<reference evidence="3 4" key="1">
    <citation type="submission" date="2015-03" db="EMBL/GenBank/DDBJ databases">
        <title>Genome assembly of Sandaracinus amylolyticus DSM 53668.</title>
        <authorList>
            <person name="Sharma G."/>
            <person name="Subramanian S."/>
        </authorList>
    </citation>
    <scope>NUCLEOTIDE SEQUENCE [LARGE SCALE GENOMIC DNA]</scope>
    <source>
        <strain evidence="3 4">DSM 53668</strain>
    </source>
</reference>
<dbReference type="GO" id="GO:0008080">
    <property type="term" value="F:N-acetyltransferase activity"/>
    <property type="evidence" value="ECO:0007669"/>
    <property type="project" value="InterPro"/>
</dbReference>
<name>A0A0F6WA11_9BACT</name>
<dbReference type="PROSITE" id="PS51186">
    <property type="entry name" value="GNAT"/>
    <property type="match status" value="1"/>
</dbReference>
<proteinExistence type="predicted"/>
<dbReference type="PANTHER" id="PTHR13947:SF37">
    <property type="entry name" value="LD18367P"/>
    <property type="match status" value="1"/>
</dbReference>
<evidence type="ECO:0000313" key="4">
    <source>
        <dbReference type="Proteomes" id="UP000034883"/>
    </source>
</evidence>
<keyword evidence="1 3" id="KW-0808">Transferase</keyword>
<dbReference type="RefSeq" id="WP_053238138.1">
    <property type="nucleotide sequence ID" value="NZ_CP011125.1"/>
</dbReference>
<dbReference type="Proteomes" id="UP000034883">
    <property type="component" value="Chromosome"/>
</dbReference>
<dbReference type="InterPro" id="IPR016181">
    <property type="entry name" value="Acyl_CoA_acyltransferase"/>
</dbReference>